<accession>L0KZ08</accession>
<dbReference type="Proteomes" id="UP000010866">
    <property type="component" value="Chromosome"/>
</dbReference>
<dbReference type="AlphaFoldDB" id="L0KZ08"/>
<dbReference type="Gene3D" id="2.160.10.10">
    <property type="entry name" value="Hexapeptide repeat proteins"/>
    <property type="match status" value="1"/>
</dbReference>
<name>L0KZ08_METHD</name>
<keyword evidence="1" id="KW-0808">Transferase</keyword>
<protein>
    <submittedName>
        <fullName evidence="1">Isoleucine patch superfamily enzyme, carbonic anhydrase/acetyltransferase</fullName>
    </submittedName>
</protein>
<dbReference type="SUPFAM" id="SSF51161">
    <property type="entry name" value="Trimeric LpxA-like enzymes"/>
    <property type="match status" value="1"/>
</dbReference>
<dbReference type="PANTHER" id="PTHR43360:SF1">
    <property type="entry name" value="CARBOXYSOME ASSEMBLY PROTEIN CCMM"/>
    <property type="match status" value="1"/>
</dbReference>
<dbReference type="HOGENOM" id="CLU_064827_3_1_2"/>
<evidence type="ECO:0000313" key="2">
    <source>
        <dbReference type="Proteomes" id="UP000010866"/>
    </source>
</evidence>
<dbReference type="InterPro" id="IPR052265">
    <property type="entry name" value="Gamma-CA"/>
</dbReference>
<dbReference type="PANTHER" id="PTHR43360">
    <property type="entry name" value="CARBON DIOXIDE CONCENTRATING MECHANISM PROTEIN CCMM"/>
    <property type="match status" value="1"/>
</dbReference>
<organism evidence="1 2">
    <name type="scientific">Methanomethylovorans hollandica (strain DSM 15978 / NBRC 107637 / DMS1)</name>
    <dbReference type="NCBI Taxonomy" id="867904"/>
    <lineage>
        <taxon>Archaea</taxon>
        <taxon>Methanobacteriati</taxon>
        <taxon>Methanobacteriota</taxon>
        <taxon>Stenosarchaea group</taxon>
        <taxon>Methanomicrobia</taxon>
        <taxon>Methanosarcinales</taxon>
        <taxon>Methanosarcinaceae</taxon>
        <taxon>Methanomethylovorans</taxon>
    </lineage>
</organism>
<dbReference type="KEGG" id="mhz:Metho_1736"/>
<dbReference type="InterPro" id="IPR001451">
    <property type="entry name" value="Hexapep"/>
</dbReference>
<sequence>MQFQNPQKQEPNISEKAWISETAIIIGNVYIGDNVFVAHNAIIRADEPGSSIVIMDGCNVQDNVIIHALSHSQVLINPDTSLAHGCIVHGPCQIGKGCFIGFGSVVFDCMIGDDTLVLHNATVRKVSIPDGKVVSDGMAINKQDAVENLDDITSDLIEFKGSVIMANINLVHGYQALEMKVESK</sequence>
<dbReference type="GO" id="GO:0016740">
    <property type="term" value="F:transferase activity"/>
    <property type="evidence" value="ECO:0007669"/>
    <property type="project" value="UniProtKB-KW"/>
</dbReference>
<keyword evidence="2" id="KW-1185">Reference proteome</keyword>
<dbReference type="EMBL" id="CP003362">
    <property type="protein sequence ID" value="AGB49925.1"/>
    <property type="molecule type" value="Genomic_DNA"/>
</dbReference>
<dbReference type="OrthoDB" id="10940at2157"/>
<gene>
    <name evidence="1" type="ordered locus">Metho_1736</name>
</gene>
<dbReference type="STRING" id="867904.Metho_1736"/>
<evidence type="ECO:0000313" key="1">
    <source>
        <dbReference type="EMBL" id="AGB49925.1"/>
    </source>
</evidence>
<dbReference type="GeneID" id="14406249"/>
<reference evidence="2" key="1">
    <citation type="submission" date="2012-02" db="EMBL/GenBank/DDBJ databases">
        <title>Complete sequence of chromosome of Methanomethylovorans hollandica DSM 15978.</title>
        <authorList>
            <person name="Lucas S."/>
            <person name="Copeland A."/>
            <person name="Lapidus A."/>
            <person name="Glavina del Rio T."/>
            <person name="Dalin E."/>
            <person name="Tice H."/>
            <person name="Bruce D."/>
            <person name="Goodwin L."/>
            <person name="Pitluck S."/>
            <person name="Peters L."/>
            <person name="Mikhailova N."/>
            <person name="Held B."/>
            <person name="Kyrpides N."/>
            <person name="Mavromatis K."/>
            <person name="Ivanova N."/>
            <person name="Brettin T."/>
            <person name="Detter J.C."/>
            <person name="Han C."/>
            <person name="Larimer F."/>
            <person name="Land M."/>
            <person name="Hauser L."/>
            <person name="Markowitz V."/>
            <person name="Cheng J.-F."/>
            <person name="Hugenholtz P."/>
            <person name="Woyke T."/>
            <person name="Wu D."/>
            <person name="Spring S."/>
            <person name="Schroeder M."/>
            <person name="Brambilla E."/>
            <person name="Klenk H.-P."/>
            <person name="Eisen J.A."/>
        </authorList>
    </citation>
    <scope>NUCLEOTIDE SEQUENCE [LARGE SCALE GENOMIC DNA]</scope>
    <source>
        <strain evidence="2">DSM 15978 / NBRC 107637 / DMS1</strain>
    </source>
</reference>
<dbReference type="InterPro" id="IPR011004">
    <property type="entry name" value="Trimer_LpxA-like_sf"/>
</dbReference>
<dbReference type="RefSeq" id="WP_015325090.1">
    <property type="nucleotide sequence ID" value="NC_019977.1"/>
</dbReference>
<dbReference type="Pfam" id="PF00132">
    <property type="entry name" value="Hexapep"/>
    <property type="match status" value="1"/>
</dbReference>
<proteinExistence type="predicted"/>